<keyword evidence="2" id="KW-0472">Membrane</keyword>
<keyword evidence="2" id="KW-1133">Transmembrane helix</keyword>
<reference evidence="4 5" key="1">
    <citation type="submission" date="2018-03" db="EMBL/GenBank/DDBJ databases">
        <authorList>
            <person name="Keele B.F."/>
        </authorList>
    </citation>
    <scope>NUCLEOTIDE SEQUENCE [LARGE SCALE GENOMIC DNA]</scope>
    <source>
        <strain evidence="4 5">IB-3</strain>
    </source>
</reference>
<dbReference type="AlphaFoldDB" id="A0A2R7Z1I5"/>
<keyword evidence="5" id="KW-1185">Reference proteome</keyword>
<gene>
    <name evidence="4" type="ORF">C7S10_08210</name>
</gene>
<evidence type="ECO:0000256" key="2">
    <source>
        <dbReference type="SAM" id="Phobius"/>
    </source>
</evidence>
<name>A0A2R7Z1I5_9ACTN</name>
<feature type="region of interest" description="Disordered" evidence="1">
    <location>
        <begin position="241"/>
        <end position="260"/>
    </location>
</feature>
<organism evidence="4 5">
    <name type="scientific">Nocardioides currus</name>
    <dbReference type="NCBI Taxonomy" id="2133958"/>
    <lineage>
        <taxon>Bacteria</taxon>
        <taxon>Bacillati</taxon>
        <taxon>Actinomycetota</taxon>
        <taxon>Actinomycetes</taxon>
        <taxon>Propionibacteriales</taxon>
        <taxon>Nocardioidaceae</taxon>
        <taxon>Nocardioides</taxon>
    </lineage>
</organism>
<evidence type="ECO:0000313" key="5">
    <source>
        <dbReference type="Proteomes" id="UP000244867"/>
    </source>
</evidence>
<feature type="transmembrane region" description="Helical" evidence="2">
    <location>
        <begin position="86"/>
        <end position="107"/>
    </location>
</feature>
<keyword evidence="2" id="KW-0812">Transmembrane</keyword>
<protein>
    <recommendedName>
        <fullName evidence="3">Protein-glutamine gamma-glutamyltransferase-like C-terminal domain-containing protein</fullName>
    </recommendedName>
</protein>
<evidence type="ECO:0000259" key="3">
    <source>
        <dbReference type="Pfam" id="PF13559"/>
    </source>
</evidence>
<dbReference type="RefSeq" id="WP_108343893.1">
    <property type="nucleotide sequence ID" value="NZ_PYXZ01000002.1"/>
</dbReference>
<evidence type="ECO:0000313" key="4">
    <source>
        <dbReference type="EMBL" id="PUA82009.1"/>
    </source>
</evidence>
<accession>A0A2R7Z1I5</accession>
<dbReference type="OrthoDB" id="5198230at2"/>
<proteinExistence type="predicted"/>
<dbReference type="EMBL" id="PYXZ01000002">
    <property type="protein sequence ID" value="PUA82009.1"/>
    <property type="molecule type" value="Genomic_DNA"/>
</dbReference>
<comment type="caution">
    <text evidence="4">The sequence shown here is derived from an EMBL/GenBank/DDBJ whole genome shotgun (WGS) entry which is preliminary data.</text>
</comment>
<evidence type="ECO:0000256" key="1">
    <source>
        <dbReference type="SAM" id="MobiDB-lite"/>
    </source>
</evidence>
<dbReference type="InterPro" id="IPR025403">
    <property type="entry name" value="TgpA-like_C"/>
</dbReference>
<dbReference type="Proteomes" id="UP000244867">
    <property type="component" value="Unassembled WGS sequence"/>
</dbReference>
<feature type="domain" description="Protein-glutamine gamma-glutamyltransferase-like C-terminal" evidence="3">
    <location>
        <begin position="166"/>
        <end position="235"/>
    </location>
</feature>
<sequence>MDQGAASARAQAWRAVAATLGACLVVTLVGWAALIGPSQVFTGPGPTPSQETTTTSEAPIDEVEEKDRDDVAAREYGPTTTVVANLVGGAIQVLTLAGMLLVAYLAVRRGLTAWRLRRRYDAPVDADFETLEGGAPERVRQAIADDTDEQLRLLLDGEPRNAIVACWHRFELQAVDAGLPRHPWETSSEFALRMLERAEVDSTAVASLLELYREARFSEHALDEAHRERAATALRAIQGQVQVRQRTVGREESTPPRGRR</sequence>
<feature type="transmembrane region" description="Helical" evidence="2">
    <location>
        <begin position="12"/>
        <end position="34"/>
    </location>
</feature>
<dbReference type="Pfam" id="PF13559">
    <property type="entry name" value="DUF4129"/>
    <property type="match status" value="1"/>
</dbReference>